<feature type="signal peptide" evidence="1">
    <location>
        <begin position="1"/>
        <end position="31"/>
    </location>
</feature>
<evidence type="ECO:0000313" key="2">
    <source>
        <dbReference type="EMBL" id="CAD6268099.1"/>
    </source>
</evidence>
<keyword evidence="3" id="KW-1185">Reference proteome</keyword>
<protein>
    <submittedName>
        <fullName evidence="2">Uncharacterized protein</fullName>
    </submittedName>
</protein>
<evidence type="ECO:0000256" key="1">
    <source>
        <dbReference type="SAM" id="SignalP"/>
    </source>
</evidence>
<feature type="chain" id="PRO_5032889785" evidence="1">
    <location>
        <begin position="32"/>
        <end position="130"/>
    </location>
</feature>
<organism evidence="2 3">
    <name type="scientific">Miscanthus lutarioriparius</name>
    <dbReference type="NCBI Taxonomy" id="422564"/>
    <lineage>
        <taxon>Eukaryota</taxon>
        <taxon>Viridiplantae</taxon>
        <taxon>Streptophyta</taxon>
        <taxon>Embryophyta</taxon>
        <taxon>Tracheophyta</taxon>
        <taxon>Spermatophyta</taxon>
        <taxon>Magnoliopsida</taxon>
        <taxon>Liliopsida</taxon>
        <taxon>Poales</taxon>
        <taxon>Poaceae</taxon>
        <taxon>PACMAD clade</taxon>
        <taxon>Panicoideae</taxon>
        <taxon>Andropogonodae</taxon>
        <taxon>Andropogoneae</taxon>
        <taxon>Saccharinae</taxon>
        <taxon>Miscanthus</taxon>
    </lineage>
</organism>
<reference evidence="2" key="1">
    <citation type="submission" date="2020-10" db="EMBL/GenBank/DDBJ databases">
        <authorList>
            <person name="Han B."/>
            <person name="Lu T."/>
            <person name="Zhao Q."/>
            <person name="Huang X."/>
            <person name="Zhao Y."/>
        </authorList>
    </citation>
    <scope>NUCLEOTIDE SEQUENCE</scope>
</reference>
<sequence length="130" mass="13481">MALRASALKGAVVAVICVALVVSWVGEPAQGSPSCAMHRCISECPSRCNEKAASSCEGAKSFDVARCRPGCVMGCTDSCHSAGETICDCESKCDSYCESTPSPNYDGCVSAVFQSCKDSCEKGCKGEKAE</sequence>
<accession>A0A811RE13</accession>
<gene>
    <name evidence="2" type="ORF">NCGR_LOCUS51404</name>
</gene>
<dbReference type="EMBL" id="CAJGYO010000014">
    <property type="protein sequence ID" value="CAD6268099.1"/>
    <property type="molecule type" value="Genomic_DNA"/>
</dbReference>
<evidence type="ECO:0000313" key="3">
    <source>
        <dbReference type="Proteomes" id="UP000604825"/>
    </source>
</evidence>
<proteinExistence type="predicted"/>
<dbReference type="Proteomes" id="UP000604825">
    <property type="component" value="Unassembled WGS sequence"/>
</dbReference>
<keyword evidence="1" id="KW-0732">Signal</keyword>
<comment type="caution">
    <text evidence="2">The sequence shown here is derived from an EMBL/GenBank/DDBJ whole genome shotgun (WGS) entry which is preliminary data.</text>
</comment>
<dbReference type="OrthoDB" id="603162at2759"/>
<name>A0A811RE13_9POAL</name>
<dbReference type="AlphaFoldDB" id="A0A811RE13"/>